<reference evidence="10 11" key="1">
    <citation type="submission" date="2014-03" db="EMBL/GenBank/DDBJ databases">
        <title>Draft Genome Sequence of Actibacterium mucosum KCTC 23349, a Marine Alphaproteobacterium with Complex Ionic Requirements Isolated from Mediterranean Seawater at Malvarrosa Beach, Valencia, Spain.</title>
        <authorList>
            <person name="Arahal D.R."/>
            <person name="Shao Z."/>
            <person name="Lai Q."/>
            <person name="Pujalte M.J."/>
        </authorList>
    </citation>
    <scope>NUCLEOTIDE SEQUENCE [LARGE SCALE GENOMIC DNA]</scope>
    <source>
        <strain evidence="10 11">KCTC 23349</strain>
    </source>
</reference>
<evidence type="ECO:0000256" key="5">
    <source>
        <dbReference type="ARBA" id="ARBA00022970"/>
    </source>
</evidence>
<dbReference type="STRING" id="1454373.ACMU_18330"/>
<dbReference type="PANTHER" id="PTHR11795:SF442">
    <property type="entry name" value="ABC TRANSPORTER ATP-BINDING PROTEIN"/>
    <property type="match status" value="1"/>
</dbReference>
<keyword evidence="6 9" id="KW-1133">Transmembrane helix</keyword>
<dbReference type="Proteomes" id="UP000026249">
    <property type="component" value="Unassembled WGS sequence"/>
</dbReference>
<dbReference type="GO" id="GO:0005886">
    <property type="term" value="C:plasma membrane"/>
    <property type="evidence" value="ECO:0007669"/>
    <property type="project" value="UniProtKB-SubCell"/>
</dbReference>
<protein>
    <submittedName>
        <fullName evidence="10">ABC transporter permease</fullName>
    </submittedName>
</protein>
<keyword evidence="2" id="KW-0813">Transport</keyword>
<feature type="transmembrane region" description="Helical" evidence="9">
    <location>
        <begin position="145"/>
        <end position="172"/>
    </location>
</feature>
<evidence type="ECO:0000256" key="1">
    <source>
        <dbReference type="ARBA" id="ARBA00004651"/>
    </source>
</evidence>
<dbReference type="InterPro" id="IPR001851">
    <property type="entry name" value="ABC_transp_permease"/>
</dbReference>
<feature type="transmembrane region" description="Helical" evidence="9">
    <location>
        <begin position="70"/>
        <end position="90"/>
    </location>
</feature>
<dbReference type="PANTHER" id="PTHR11795">
    <property type="entry name" value="BRANCHED-CHAIN AMINO ACID TRANSPORT SYSTEM PERMEASE PROTEIN LIVH"/>
    <property type="match status" value="1"/>
</dbReference>
<keyword evidence="4 9" id="KW-0812">Transmembrane</keyword>
<evidence type="ECO:0000256" key="8">
    <source>
        <dbReference type="ARBA" id="ARBA00037998"/>
    </source>
</evidence>
<dbReference type="AlphaFoldDB" id="A0A037ZHX5"/>
<evidence type="ECO:0000313" key="10">
    <source>
        <dbReference type="EMBL" id="KAJ54385.1"/>
    </source>
</evidence>
<dbReference type="InterPro" id="IPR052157">
    <property type="entry name" value="BCAA_transport_permease"/>
</dbReference>
<feature type="transmembrane region" description="Helical" evidence="9">
    <location>
        <begin position="200"/>
        <end position="223"/>
    </location>
</feature>
<comment type="caution">
    <text evidence="10">The sequence shown here is derived from an EMBL/GenBank/DDBJ whole genome shotgun (WGS) entry which is preliminary data.</text>
</comment>
<dbReference type="GO" id="GO:0022857">
    <property type="term" value="F:transmembrane transporter activity"/>
    <property type="evidence" value="ECO:0007669"/>
    <property type="project" value="InterPro"/>
</dbReference>
<keyword evidence="5" id="KW-0029">Amino-acid transport</keyword>
<evidence type="ECO:0000256" key="3">
    <source>
        <dbReference type="ARBA" id="ARBA00022475"/>
    </source>
</evidence>
<evidence type="ECO:0000256" key="7">
    <source>
        <dbReference type="ARBA" id="ARBA00023136"/>
    </source>
</evidence>
<evidence type="ECO:0000256" key="6">
    <source>
        <dbReference type="ARBA" id="ARBA00022989"/>
    </source>
</evidence>
<organism evidence="10 11">
    <name type="scientific">Actibacterium mucosum KCTC 23349</name>
    <dbReference type="NCBI Taxonomy" id="1454373"/>
    <lineage>
        <taxon>Bacteria</taxon>
        <taxon>Pseudomonadati</taxon>
        <taxon>Pseudomonadota</taxon>
        <taxon>Alphaproteobacteria</taxon>
        <taxon>Rhodobacterales</taxon>
        <taxon>Roseobacteraceae</taxon>
        <taxon>Actibacterium</taxon>
    </lineage>
</organism>
<dbReference type="GO" id="GO:0006865">
    <property type="term" value="P:amino acid transport"/>
    <property type="evidence" value="ECO:0007669"/>
    <property type="project" value="UniProtKB-KW"/>
</dbReference>
<evidence type="ECO:0000256" key="2">
    <source>
        <dbReference type="ARBA" id="ARBA00022448"/>
    </source>
</evidence>
<evidence type="ECO:0000256" key="4">
    <source>
        <dbReference type="ARBA" id="ARBA00022692"/>
    </source>
</evidence>
<dbReference type="Pfam" id="PF02653">
    <property type="entry name" value="BPD_transp_2"/>
    <property type="match status" value="1"/>
</dbReference>
<dbReference type="EMBL" id="JFKE01000008">
    <property type="protein sequence ID" value="KAJ54385.1"/>
    <property type="molecule type" value="Genomic_DNA"/>
</dbReference>
<dbReference type="CDD" id="cd06582">
    <property type="entry name" value="TM_PBP1_LivH_like"/>
    <property type="match status" value="1"/>
</dbReference>
<gene>
    <name evidence="10" type="ORF">ACMU_18330</name>
</gene>
<feature type="transmembrane region" description="Helical" evidence="9">
    <location>
        <begin position="269"/>
        <end position="289"/>
    </location>
</feature>
<dbReference type="OrthoDB" id="9807115at2"/>
<accession>A0A037ZHX5</accession>
<keyword evidence="11" id="KW-1185">Reference proteome</keyword>
<sequence>MEPAALLDCLTSLSCVVTQTTSGLIIGMLFFLVAAGLTLIFGVLGIVNFAHGAFYMVGAYLAYSAYQVTGSYLVAVLAGGFGAAILGVLFERFAIRRVYGENVLLQLLVCYGFVLVADDLVQIIWGSEYLSMGMPQAFRLPPVFIAGGIVPPFYIFIITVAAVFAAVLWFIIERTQYGRIIRATAVNPTMVSALGIPTPLIYLSVFALGMFLAGMAGGLAAPIRALTPGMGFSVLIVSFVVTVIGGMGSVTGALVASILIGLVRSYGSIGFPLFVDGLMYVMMGLVLVLKPNGLLGRQEASRP</sequence>
<proteinExistence type="inferred from homology"/>
<name>A0A037ZHX5_9RHOB</name>
<keyword evidence="7 9" id="KW-0472">Membrane</keyword>
<evidence type="ECO:0000256" key="9">
    <source>
        <dbReference type="SAM" id="Phobius"/>
    </source>
</evidence>
<feature type="transmembrane region" description="Helical" evidence="9">
    <location>
        <begin position="102"/>
        <end position="125"/>
    </location>
</feature>
<keyword evidence="3" id="KW-1003">Cell membrane</keyword>
<evidence type="ECO:0000313" key="11">
    <source>
        <dbReference type="Proteomes" id="UP000026249"/>
    </source>
</evidence>
<comment type="similarity">
    <text evidence="8">Belongs to the binding-protein-dependent transport system permease family. LivHM subfamily.</text>
</comment>
<dbReference type="RefSeq" id="WP_035261688.1">
    <property type="nucleotide sequence ID" value="NZ_JFKE01000008.1"/>
</dbReference>
<feature type="transmembrane region" description="Helical" evidence="9">
    <location>
        <begin position="235"/>
        <end position="262"/>
    </location>
</feature>
<comment type="subcellular location">
    <subcellularLocation>
        <location evidence="1">Cell membrane</location>
        <topology evidence="1">Multi-pass membrane protein</topology>
    </subcellularLocation>
</comment>